<protein>
    <submittedName>
        <fullName evidence="3">Putative chaperone protein DNAj</fullName>
    </submittedName>
</protein>
<dbReference type="CDD" id="cd10719">
    <property type="entry name" value="DnaJ_zf"/>
    <property type="match status" value="1"/>
</dbReference>
<dbReference type="SUPFAM" id="SSF57938">
    <property type="entry name" value="DnaJ/Hsp40 cysteine-rich domain"/>
    <property type="match status" value="1"/>
</dbReference>
<dbReference type="GO" id="GO:0051082">
    <property type="term" value="F:unfolded protein binding"/>
    <property type="evidence" value="ECO:0007669"/>
    <property type="project" value="InterPro"/>
</dbReference>
<dbReference type="PANTHER" id="PTHR43096:SF71">
    <property type="entry name" value="PROTEIN DNAJ, PUTATIVE-RELATED"/>
    <property type="match status" value="1"/>
</dbReference>
<dbReference type="GO" id="GO:0008270">
    <property type="term" value="F:zinc ion binding"/>
    <property type="evidence" value="ECO:0007669"/>
    <property type="project" value="UniProtKB-KW"/>
</dbReference>
<dbReference type="Pfam" id="PF01556">
    <property type="entry name" value="DnaJ_C"/>
    <property type="match status" value="1"/>
</dbReference>
<dbReference type="Gene3D" id="2.60.260.20">
    <property type="entry name" value="Urease metallochaperone UreE, N-terminal domain"/>
    <property type="match status" value="2"/>
</dbReference>
<dbReference type="OMA" id="ANYNPEH"/>
<dbReference type="GO" id="GO:0042026">
    <property type="term" value="P:protein refolding"/>
    <property type="evidence" value="ECO:0007669"/>
    <property type="project" value="TreeGrafter"/>
</dbReference>
<dbReference type="InterPro" id="IPR008971">
    <property type="entry name" value="HSP40/DnaJ_pept-bd"/>
</dbReference>
<dbReference type="GO" id="GO:0031072">
    <property type="term" value="F:heat shock protein binding"/>
    <property type="evidence" value="ECO:0007669"/>
    <property type="project" value="InterPro"/>
</dbReference>
<keyword evidence="1" id="KW-0479">Metal-binding</keyword>
<keyword evidence="1" id="KW-0863">Zinc-finger</keyword>
<dbReference type="VEuPathDB" id="TriTrypDB:TvY486_0100500"/>
<dbReference type="InterPro" id="IPR002939">
    <property type="entry name" value="DnaJ_C"/>
</dbReference>
<dbReference type="PROSITE" id="PS51188">
    <property type="entry name" value="ZF_CR"/>
    <property type="match status" value="1"/>
</dbReference>
<sequence length="482" mass="53166">MRYCHAVEYAHTLIQQVQKRQFNVIQRGNDRQLDSLFTLLGFGKDSEARRAQRSRSELRQGFIHEAMKLKDPKNSVEDAAKMAKLCEAYKLLSDDRFRSQYASHHYASPDAMLHVRVDGGQVAANFNPEHQSFEFVNHALSFASTAASQRVSSDAQRSFGDFTGPYQSAVGATSEFTEVRQHNPREAKTVLNGSNVNFTLRISFDESVLGCTKTVVYEKNVLCTHCGGHGRTKLARHRKCPQCRGRGSINLPSATYHIERQCTYCSGDGHAPAPKCSVCGGVGVTTGHTVSVPVDVRPGTTSMTVRRIRGKGHDGARGGASGDLVVTVLVQEHRLFHRDGMNLHLVMPIPLSVALLGGVVNVPLLDGQYPMRVPPCVRSGQHIVLVGKGVCPDNSACTFKVSSAEGDAENYKEQQQVTAEKRGDLYVHLLVVIPRGDELTGAQRCALEAFMVKRDCDHEAAQQEITPVELKKQFRHWLTSKC</sequence>
<dbReference type="SUPFAM" id="SSF49493">
    <property type="entry name" value="HSP40/DnaJ peptide-binding domain"/>
    <property type="match status" value="2"/>
</dbReference>
<dbReference type="GO" id="GO:0005737">
    <property type="term" value="C:cytoplasm"/>
    <property type="evidence" value="ECO:0007669"/>
    <property type="project" value="TreeGrafter"/>
</dbReference>
<evidence type="ECO:0000259" key="2">
    <source>
        <dbReference type="PROSITE" id="PS51188"/>
    </source>
</evidence>
<proteinExistence type="predicted"/>
<evidence type="ECO:0000313" key="3">
    <source>
        <dbReference type="EMBL" id="CCC46402.1"/>
    </source>
</evidence>
<feature type="zinc finger region" description="CR-type" evidence="1">
    <location>
        <begin position="210"/>
        <end position="288"/>
    </location>
</feature>
<dbReference type="AlphaFoldDB" id="G0TR38"/>
<dbReference type="InterPro" id="IPR001305">
    <property type="entry name" value="HSP_DnaJ_Cys-rich_dom"/>
</dbReference>
<organism evidence="3">
    <name type="scientific">Trypanosoma vivax (strain Y486)</name>
    <dbReference type="NCBI Taxonomy" id="1055687"/>
    <lineage>
        <taxon>Eukaryota</taxon>
        <taxon>Discoba</taxon>
        <taxon>Euglenozoa</taxon>
        <taxon>Kinetoplastea</taxon>
        <taxon>Metakinetoplastina</taxon>
        <taxon>Trypanosomatida</taxon>
        <taxon>Trypanosomatidae</taxon>
        <taxon>Trypanosoma</taxon>
        <taxon>Duttonella</taxon>
    </lineage>
</organism>
<dbReference type="EMBL" id="HE573017">
    <property type="protein sequence ID" value="CCC46402.1"/>
    <property type="molecule type" value="Genomic_DNA"/>
</dbReference>
<dbReference type="PANTHER" id="PTHR43096">
    <property type="entry name" value="DNAJ HOMOLOG 1, MITOCHONDRIAL-RELATED"/>
    <property type="match status" value="1"/>
</dbReference>
<dbReference type="InterPro" id="IPR036410">
    <property type="entry name" value="HSP_DnaJ_Cys-rich_dom_sf"/>
</dbReference>
<name>G0TR38_TRYVY</name>
<dbReference type="CDD" id="cd10747">
    <property type="entry name" value="DnaJ_C"/>
    <property type="match status" value="1"/>
</dbReference>
<evidence type="ECO:0000256" key="1">
    <source>
        <dbReference type="PROSITE-ProRule" id="PRU00546"/>
    </source>
</evidence>
<feature type="domain" description="CR-type" evidence="2">
    <location>
        <begin position="210"/>
        <end position="288"/>
    </location>
</feature>
<reference evidence="3" key="1">
    <citation type="journal article" date="2012" name="Proc. Natl. Acad. Sci. U.S.A.">
        <title>Antigenic diversity is generated by distinct evolutionary mechanisms in African trypanosome species.</title>
        <authorList>
            <person name="Jackson A.P."/>
            <person name="Berry A."/>
            <person name="Aslett M."/>
            <person name="Allison H.C."/>
            <person name="Burton P."/>
            <person name="Vavrova-Anderson J."/>
            <person name="Brown R."/>
            <person name="Browne H."/>
            <person name="Corton N."/>
            <person name="Hauser H."/>
            <person name="Gamble J."/>
            <person name="Gilderthorp R."/>
            <person name="Marcello L."/>
            <person name="McQuillan J."/>
            <person name="Otto T.D."/>
            <person name="Quail M.A."/>
            <person name="Sanders M.J."/>
            <person name="van Tonder A."/>
            <person name="Ginger M.L."/>
            <person name="Field M.C."/>
            <person name="Barry J.D."/>
            <person name="Hertz-Fowler C."/>
            <person name="Berriman M."/>
        </authorList>
    </citation>
    <scope>NUCLEOTIDE SEQUENCE</scope>
    <source>
        <strain evidence="3">Y486</strain>
    </source>
</reference>
<dbReference type="Gene3D" id="2.10.230.10">
    <property type="entry name" value="Heat shock protein DnaJ, cysteine-rich domain"/>
    <property type="match status" value="1"/>
</dbReference>
<keyword evidence="1" id="KW-0862">Zinc</keyword>
<gene>
    <name evidence="3" type="ORF">TVY486_0100500</name>
</gene>
<accession>G0TR38</accession>